<dbReference type="Proteomes" id="UP000504609">
    <property type="component" value="Unplaced"/>
</dbReference>
<dbReference type="GO" id="GO:0034039">
    <property type="term" value="F:8-oxo-7,8-dihydroguanine DNA N-glycosylase activity"/>
    <property type="evidence" value="ECO:0007669"/>
    <property type="project" value="TreeGrafter"/>
</dbReference>
<dbReference type="Gene3D" id="1.10.340.30">
    <property type="entry name" value="Hypothetical protein, domain 2"/>
    <property type="match status" value="1"/>
</dbReference>
<dbReference type="InterPro" id="IPR052054">
    <property type="entry name" value="Oxidative_DNA_repair_enzyme"/>
</dbReference>
<name>A0A6J1GJ25_CUCMO</name>
<dbReference type="GeneID" id="111454659"/>
<proteinExistence type="predicted"/>
<organism evidence="1 2">
    <name type="scientific">Cucurbita moschata</name>
    <name type="common">Winter crookneck squash</name>
    <name type="synonym">Cucurbita pepo var. moschata</name>
    <dbReference type="NCBI Taxonomy" id="3662"/>
    <lineage>
        <taxon>Eukaryota</taxon>
        <taxon>Viridiplantae</taxon>
        <taxon>Streptophyta</taxon>
        <taxon>Embryophyta</taxon>
        <taxon>Tracheophyta</taxon>
        <taxon>Spermatophyta</taxon>
        <taxon>Magnoliopsida</taxon>
        <taxon>eudicotyledons</taxon>
        <taxon>Gunneridae</taxon>
        <taxon>Pentapetalae</taxon>
        <taxon>rosids</taxon>
        <taxon>fabids</taxon>
        <taxon>Cucurbitales</taxon>
        <taxon>Cucurbitaceae</taxon>
        <taxon>Cucurbiteae</taxon>
        <taxon>Cucurbita</taxon>
    </lineage>
</organism>
<evidence type="ECO:0000313" key="1">
    <source>
        <dbReference type="Proteomes" id="UP000504609"/>
    </source>
</evidence>
<protein>
    <submittedName>
        <fullName evidence="2">Uncharacterized protein LOC111454659</fullName>
    </submittedName>
</protein>
<reference evidence="2" key="1">
    <citation type="submission" date="2025-08" db="UniProtKB">
        <authorList>
            <consortium name="RefSeq"/>
        </authorList>
    </citation>
    <scope>IDENTIFICATION</scope>
    <source>
        <tissue evidence="2">Young leaves</tissue>
    </source>
</reference>
<dbReference type="GO" id="GO:0006285">
    <property type="term" value="P:base-excision repair, AP site formation"/>
    <property type="evidence" value="ECO:0007669"/>
    <property type="project" value="TreeGrafter"/>
</dbReference>
<dbReference type="SUPFAM" id="SSF48150">
    <property type="entry name" value="DNA-glycosylase"/>
    <property type="match status" value="1"/>
</dbReference>
<dbReference type="KEGG" id="cmos:111454659"/>
<gene>
    <name evidence="2" type="primary">LOC111454659</name>
</gene>
<sequence length="326" mass="37246">MIELKLGVGVSDFNLEKAVCNHGAFMMAPNQWIPSSKTLQRPLRLSNSDTSLLVSINQSSSSLLTLQIHSPRSLPPKDEVAILDQVARMLRLTEKDEDEIRRFQNLHPTAKQIGFGRIFRSPSLFEDVVKSILMCNTSWRRTLEMAEKLCEVQAKMRESKKRKRKGNNERGNFPNAREVCRMGVEALKNHCLGYRANYVVKFAQSVESGRINLQSLEKPVSSPDAFPKIKGFGPFATANIFMCLGFYHQLPIDTETIRHLKQVHGIQYCTKKTVGEDVKQIYDTYAPYQCLAYWLELVQYYETKFGKLSELSSFDYHKISGSTLHL</sequence>
<accession>A0A6J1GJ25</accession>
<dbReference type="PANTHER" id="PTHR10242:SF7">
    <property type="entry name" value="HHH-GPD DOMAIN-CONTAINING PROTEIN"/>
    <property type="match status" value="1"/>
</dbReference>
<dbReference type="PANTHER" id="PTHR10242">
    <property type="entry name" value="8-OXOGUANINE DNA GLYCOSYLASE"/>
    <property type="match status" value="1"/>
</dbReference>
<dbReference type="GO" id="GO:0005634">
    <property type="term" value="C:nucleus"/>
    <property type="evidence" value="ECO:0007669"/>
    <property type="project" value="TreeGrafter"/>
</dbReference>
<dbReference type="RefSeq" id="XP_022951918.1">
    <property type="nucleotide sequence ID" value="XM_023096150.1"/>
</dbReference>
<evidence type="ECO:0000313" key="2">
    <source>
        <dbReference type="RefSeq" id="XP_022951918.1"/>
    </source>
</evidence>
<dbReference type="AlphaFoldDB" id="A0A6J1GJ25"/>
<dbReference type="InterPro" id="IPR011257">
    <property type="entry name" value="DNA_glycosylase"/>
</dbReference>
<keyword evidence="1" id="KW-1185">Reference proteome</keyword>